<keyword evidence="3 12" id="KW-0125">Carotenoid biosynthesis</keyword>
<comment type="similarity">
    <text evidence="7">Belongs to the carotenoid/retinoid oxidoreductase family. CrtP subfamily.</text>
</comment>
<dbReference type="NCBIfam" id="TIGR02734">
    <property type="entry name" value="crtI_fam"/>
    <property type="match status" value="1"/>
</dbReference>
<sequence>MSPVKKVIVIGGGLGGLSSAVTLRQHGFDVTLYEKNGHLGGKLNRHEQDGFGFDLGPSLLTMPYIFERLFERSGRKMADYVEIEELRHQWKSFFTDGEIINLYSDLDKMKRENPSLTKKDMKEYEKFLKYARGIDRVTVPGYFEKGLDDIKSVIKFHGPLSALRGFDYFSTMQQGIDKRIKNPHMRDMLGYFIKYVGSSAYNAPAVLNMMAHMQHEQGVWYVKGGLHHLAEGIARLAEEIGVEICTNQAVKTAITKHGAIEKLIFEDGSEASADYYVSNMEVLPFYRHVLDVQPKNMKQLENRFEPASSGLVLHLGVDREYPQLSHHNFFFSTNSRRNYKEVFDDKVLPQDPTIYLVNSNKTDPSQARPGHENLKILPHIPPIQEKEYTKEDYLKFRERVLVKLENMGLTDLRQSIVTEYMLTPHDIQNLYHSDHGAIYGTLSDRRKNKGFKHPKKSGHIDNLYFAGGTVNPGGGMPMVTLSGQQVGAMIAERENR</sequence>
<dbReference type="Pfam" id="PF01593">
    <property type="entry name" value="Amino_oxidase"/>
    <property type="match status" value="1"/>
</dbReference>
<comment type="catalytic activity">
    <reaction evidence="11">
        <text>all-trans-4,4'-diaponeurosporene + 2 AH2 + 2 O2 = 4,4'-diaponeurosporenal + 2 A + 3 H2O</text>
        <dbReference type="Rhea" id="RHEA:56104"/>
        <dbReference type="ChEBI" id="CHEBI:13193"/>
        <dbReference type="ChEBI" id="CHEBI:15377"/>
        <dbReference type="ChEBI" id="CHEBI:15379"/>
        <dbReference type="ChEBI" id="CHEBI:17499"/>
        <dbReference type="ChEBI" id="CHEBI:62743"/>
        <dbReference type="ChEBI" id="CHEBI:79065"/>
    </reaction>
</comment>
<dbReference type="RefSeq" id="WP_230821843.1">
    <property type="nucleotide sequence ID" value="NZ_JAJNCU010000003.1"/>
</dbReference>
<evidence type="ECO:0000256" key="4">
    <source>
        <dbReference type="ARBA" id="ARBA00022827"/>
    </source>
</evidence>
<protein>
    <recommendedName>
        <fullName evidence="8">4,4'-diaponeurosporene oxygenase</fullName>
    </recommendedName>
    <alternativeName>
        <fullName evidence="9">4,4'-diaponeurosporene oxidase</fullName>
    </alternativeName>
    <alternativeName>
        <fullName evidence="10">Carotenoid oxidase</fullName>
    </alternativeName>
</protein>
<evidence type="ECO:0000256" key="8">
    <source>
        <dbReference type="ARBA" id="ARBA00039159"/>
    </source>
</evidence>
<name>A0ABV2EDL4_9STAP</name>
<dbReference type="GO" id="GO:0016491">
    <property type="term" value="F:oxidoreductase activity"/>
    <property type="evidence" value="ECO:0007669"/>
    <property type="project" value="UniProtKB-KW"/>
</dbReference>
<evidence type="ECO:0000256" key="1">
    <source>
        <dbReference type="ARBA" id="ARBA00001974"/>
    </source>
</evidence>
<dbReference type="EMBL" id="JBDZDV010000011">
    <property type="protein sequence ID" value="MET3112266.1"/>
    <property type="molecule type" value="Genomic_DNA"/>
</dbReference>
<evidence type="ECO:0000256" key="9">
    <source>
        <dbReference type="ARBA" id="ARBA00041900"/>
    </source>
</evidence>
<gene>
    <name evidence="14" type="ORF">ABHD89_002713</name>
</gene>
<comment type="caution">
    <text evidence="14">The sequence shown here is derived from an EMBL/GenBank/DDBJ whole genome shotgun (WGS) entry which is preliminary data.</text>
</comment>
<dbReference type="Gene3D" id="3.50.50.60">
    <property type="entry name" value="FAD/NAD(P)-binding domain"/>
    <property type="match status" value="2"/>
</dbReference>
<dbReference type="Proteomes" id="UP001549019">
    <property type="component" value="Unassembled WGS sequence"/>
</dbReference>
<evidence type="ECO:0000256" key="7">
    <source>
        <dbReference type="ARBA" id="ARBA00038194"/>
    </source>
</evidence>
<evidence type="ECO:0000259" key="13">
    <source>
        <dbReference type="Pfam" id="PF01593"/>
    </source>
</evidence>
<evidence type="ECO:0000256" key="3">
    <source>
        <dbReference type="ARBA" id="ARBA00022746"/>
    </source>
</evidence>
<dbReference type="PANTHER" id="PTHR43734">
    <property type="entry name" value="PHYTOENE DESATURASE"/>
    <property type="match status" value="1"/>
</dbReference>
<keyword evidence="15" id="KW-1185">Reference proteome</keyword>
<comment type="pathway">
    <text evidence="6">Carotenoid biosynthesis; staphyloxanthin biosynthesis; staphyloxanthin from farnesyl diphosphate: step 3/5.</text>
</comment>
<evidence type="ECO:0000256" key="5">
    <source>
        <dbReference type="ARBA" id="ARBA00023002"/>
    </source>
</evidence>
<comment type="cofactor">
    <cofactor evidence="1">
        <name>FAD</name>
        <dbReference type="ChEBI" id="CHEBI:57692"/>
    </cofactor>
</comment>
<proteinExistence type="inferred from homology"/>
<keyword evidence="5 12" id="KW-0560">Oxidoreductase</keyword>
<accession>A0ABV2EDL4</accession>
<dbReference type="InterPro" id="IPR002937">
    <property type="entry name" value="Amino_oxidase"/>
</dbReference>
<dbReference type="SUPFAM" id="SSF51905">
    <property type="entry name" value="FAD/NAD(P)-binding domain"/>
    <property type="match status" value="1"/>
</dbReference>
<evidence type="ECO:0000256" key="12">
    <source>
        <dbReference type="RuleBase" id="RU362075"/>
    </source>
</evidence>
<evidence type="ECO:0000256" key="2">
    <source>
        <dbReference type="ARBA" id="ARBA00022630"/>
    </source>
</evidence>
<dbReference type="InterPro" id="IPR014105">
    <property type="entry name" value="Carotenoid/retinoid_OxRdtase"/>
</dbReference>
<feature type="domain" description="Amine oxidase" evidence="13">
    <location>
        <begin position="14"/>
        <end position="485"/>
    </location>
</feature>
<dbReference type="PANTHER" id="PTHR43734:SF7">
    <property type="entry name" value="4,4'-DIAPONEUROSPORENE OXYGENASE"/>
    <property type="match status" value="1"/>
</dbReference>
<dbReference type="InterPro" id="IPR036188">
    <property type="entry name" value="FAD/NAD-bd_sf"/>
</dbReference>
<evidence type="ECO:0000256" key="6">
    <source>
        <dbReference type="ARBA" id="ARBA00037901"/>
    </source>
</evidence>
<keyword evidence="2" id="KW-0285">Flavoprotein</keyword>
<reference evidence="14 15" key="1">
    <citation type="submission" date="2024-05" db="EMBL/GenBank/DDBJ databases">
        <title>Genomic Encyclopedia of Type Strains, Phase IV (KMG-IV): sequencing the most valuable type-strain genomes for metagenomic binning, comparative biology and taxonomic classification.</title>
        <authorList>
            <person name="Goeker M."/>
        </authorList>
    </citation>
    <scope>NUCLEOTIDE SEQUENCE [LARGE SCALE GENOMIC DNA]</scope>
    <source>
        <strain evidence="14 15">DSM 25286</strain>
    </source>
</reference>
<keyword evidence="4" id="KW-0274">FAD</keyword>
<organism evidence="14 15">
    <name type="scientific">Salinicoccus halitifaciens</name>
    <dbReference type="NCBI Taxonomy" id="1073415"/>
    <lineage>
        <taxon>Bacteria</taxon>
        <taxon>Bacillati</taxon>
        <taxon>Bacillota</taxon>
        <taxon>Bacilli</taxon>
        <taxon>Bacillales</taxon>
        <taxon>Staphylococcaceae</taxon>
        <taxon>Salinicoccus</taxon>
    </lineage>
</organism>
<evidence type="ECO:0000313" key="15">
    <source>
        <dbReference type="Proteomes" id="UP001549019"/>
    </source>
</evidence>
<evidence type="ECO:0000256" key="10">
    <source>
        <dbReference type="ARBA" id="ARBA00042619"/>
    </source>
</evidence>
<evidence type="ECO:0000256" key="11">
    <source>
        <dbReference type="ARBA" id="ARBA00048532"/>
    </source>
</evidence>
<evidence type="ECO:0000313" key="14">
    <source>
        <dbReference type="EMBL" id="MET3112266.1"/>
    </source>
</evidence>